<dbReference type="NCBIfam" id="TIGR01656">
    <property type="entry name" value="Histidinol-ppas"/>
    <property type="match status" value="1"/>
</dbReference>
<dbReference type="EMBL" id="JAUMIS010000001">
    <property type="protein sequence ID" value="MDO3721395.1"/>
    <property type="molecule type" value="Genomic_DNA"/>
</dbReference>
<proteinExistence type="inferred from homology"/>
<reference evidence="8" key="1">
    <citation type="submission" date="2023-07" db="EMBL/GenBank/DDBJ databases">
        <title>Marinobacter sp. chi1 genome sequencing and assembly.</title>
        <authorList>
            <person name="Park S."/>
        </authorList>
    </citation>
    <scope>NUCLEOTIDE SEQUENCE</scope>
    <source>
        <strain evidence="8">Chi1</strain>
    </source>
</reference>
<dbReference type="InterPro" id="IPR006543">
    <property type="entry name" value="Histidinol-phos"/>
</dbReference>
<comment type="subcellular location">
    <subcellularLocation>
        <location evidence="1">Cytoplasm</location>
    </subcellularLocation>
</comment>
<gene>
    <name evidence="8" type="primary">gmhB</name>
    <name evidence="8" type="ORF">QVZ43_06640</name>
</gene>
<dbReference type="CDD" id="cd07503">
    <property type="entry name" value="HAD_HisB-N"/>
    <property type="match status" value="1"/>
</dbReference>
<keyword evidence="5 8" id="KW-0378">Hydrolase</keyword>
<evidence type="ECO:0000256" key="5">
    <source>
        <dbReference type="ARBA" id="ARBA00022801"/>
    </source>
</evidence>
<comment type="caution">
    <text evidence="8">The sequence shown here is derived from an EMBL/GenBank/DDBJ whole genome shotgun (WGS) entry which is preliminary data.</text>
</comment>
<evidence type="ECO:0000313" key="8">
    <source>
        <dbReference type="EMBL" id="MDO3721395.1"/>
    </source>
</evidence>
<dbReference type="InterPro" id="IPR004446">
    <property type="entry name" value="Heptose_bisP_phosphatase"/>
</dbReference>
<dbReference type="NCBIfam" id="TIGR01662">
    <property type="entry name" value="HAD-SF-IIIA"/>
    <property type="match status" value="1"/>
</dbReference>
<keyword evidence="6" id="KW-0119">Carbohydrate metabolism</keyword>
<dbReference type="InterPro" id="IPR023214">
    <property type="entry name" value="HAD_sf"/>
</dbReference>
<dbReference type="Pfam" id="PF13242">
    <property type="entry name" value="Hydrolase_like"/>
    <property type="match status" value="1"/>
</dbReference>
<evidence type="ECO:0000256" key="7">
    <source>
        <dbReference type="ARBA" id="ARBA00031828"/>
    </source>
</evidence>
<evidence type="ECO:0000256" key="3">
    <source>
        <dbReference type="ARBA" id="ARBA00022490"/>
    </source>
</evidence>
<dbReference type="InterPro" id="IPR036412">
    <property type="entry name" value="HAD-like_sf"/>
</dbReference>
<organism evidence="8 9">
    <name type="scientific">Marinobacter suaedae</name>
    <dbReference type="NCBI Taxonomy" id="3057675"/>
    <lineage>
        <taxon>Bacteria</taxon>
        <taxon>Pseudomonadati</taxon>
        <taxon>Pseudomonadota</taxon>
        <taxon>Gammaproteobacteria</taxon>
        <taxon>Pseudomonadales</taxon>
        <taxon>Marinobacteraceae</taxon>
        <taxon>Marinobacter</taxon>
    </lineage>
</organism>
<dbReference type="Proteomes" id="UP001168640">
    <property type="component" value="Unassembled WGS sequence"/>
</dbReference>
<keyword evidence="9" id="KW-1185">Reference proteome</keyword>
<comment type="similarity">
    <text evidence="2">Belongs to the GmhB family.</text>
</comment>
<dbReference type="PANTHER" id="PTHR42891">
    <property type="entry name" value="D-GLYCERO-BETA-D-MANNO-HEPTOSE-1,7-BISPHOSPHATE 7-PHOSPHATASE"/>
    <property type="match status" value="1"/>
</dbReference>
<dbReference type="GO" id="GO:0034200">
    <property type="term" value="F:D-glycero-beta-D-manno-heptose 1,7-bisphosphate 7-phosphatase activity"/>
    <property type="evidence" value="ECO:0007669"/>
    <property type="project" value="UniProtKB-EC"/>
</dbReference>
<dbReference type="PANTHER" id="PTHR42891:SF1">
    <property type="entry name" value="D-GLYCERO-BETA-D-MANNO-HEPTOSE-1,7-BISPHOSPHATE 7-PHOSPHATASE"/>
    <property type="match status" value="1"/>
</dbReference>
<dbReference type="RefSeq" id="WP_302909312.1">
    <property type="nucleotide sequence ID" value="NZ_JAUMIS010000001.1"/>
</dbReference>
<accession>A0ABT8VZK4</accession>
<dbReference type="SUPFAM" id="SSF56784">
    <property type="entry name" value="HAD-like"/>
    <property type="match status" value="1"/>
</dbReference>
<evidence type="ECO:0000313" key="9">
    <source>
        <dbReference type="Proteomes" id="UP001168640"/>
    </source>
</evidence>
<dbReference type="Gene3D" id="3.40.50.1000">
    <property type="entry name" value="HAD superfamily/HAD-like"/>
    <property type="match status" value="1"/>
</dbReference>
<dbReference type="InterPro" id="IPR006549">
    <property type="entry name" value="HAD-SF_hydro_IIIA"/>
</dbReference>
<protein>
    <recommendedName>
        <fullName evidence="7">D,D-heptose 1,7-bisphosphate phosphatase</fullName>
    </recommendedName>
</protein>
<dbReference type="NCBIfam" id="NF006506">
    <property type="entry name" value="PRK08942.1"/>
    <property type="match status" value="1"/>
</dbReference>
<evidence type="ECO:0000256" key="1">
    <source>
        <dbReference type="ARBA" id="ARBA00004496"/>
    </source>
</evidence>
<keyword evidence="4" id="KW-0479">Metal-binding</keyword>
<name>A0ABT8VZK4_9GAMM</name>
<evidence type="ECO:0000256" key="2">
    <source>
        <dbReference type="ARBA" id="ARBA00005628"/>
    </source>
</evidence>
<keyword evidence="3" id="KW-0963">Cytoplasm</keyword>
<sequence>MLIILDRDGVINQYDGSYICSPDEWHPIPGSIEAVARLCHAGHRIAIATNQSGIGRGYYDVDTLDAMHDKLEGLVEAAGGCIDLITYCPHHPDDYCRCRKPRIGLLEQIRTHYRLDSLNGAIMVGDSRKDLEAGVSAGCDVALVRTGNGLDTERHLAERPIPRVQVPVFDNLRSFADALLASEGWQKQIESV</sequence>
<evidence type="ECO:0000256" key="4">
    <source>
        <dbReference type="ARBA" id="ARBA00022723"/>
    </source>
</evidence>
<evidence type="ECO:0000256" key="6">
    <source>
        <dbReference type="ARBA" id="ARBA00023277"/>
    </source>
</evidence>